<protein>
    <recommendedName>
        <fullName evidence="3">HTH cro/C1-type domain-containing protein</fullName>
    </recommendedName>
</protein>
<proteinExistence type="predicted"/>
<feature type="domain" description="HTH cro/C1-type" evidence="3">
    <location>
        <begin position="10"/>
        <end position="42"/>
    </location>
</feature>
<keyword evidence="2" id="KW-0472">Membrane</keyword>
<dbReference type="InterPro" id="IPR050400">
    <property type="entry name" value="Bact_Cytoskel_RodZ"/>
</dbReference>
<organism evidence="4">
    <name type="scientific">uncultured spirochete</name>
    <dbReference type="NCBI Taxonomy" id="156406"/>
    <lineage>
        <taxon>Bacteria</taxon>
        <taxon>Pseudomonadati</taxon>
        <taxon>Spirochaetota</taxon>
        <taxon>Spirochaetia</taxon>
        <taxon>Spirochaetales</taxon>
        <taxon>environmental samples</taxon>
    </lineage>
</organism>
<feature type="transmembrane region" description="Helical" evidence="2">
    <location>
        <begin position="229"/>
        <end position="248"/>
    </location>
</feature>
<feature type="compositionally biased region" description="Basic residues" evidence="1">
    <location>
        <begin position="150"/>
        <end position="162"/>
    </location>
</feature>
<evidence type="ECO:0000259" key="3">
    <source>
        <dbReference type="PROSITE" id="PS50943"/>
    </source>
</evidence>
<dbReference type="SUPFAM" id="SSF47413">
    <property type="entry name" value="lambda repressor-like DNA-binding domains"/>
    <property type="match status" value="1"/>
</dbReference>
<dbReference type="PANTHER" id="PTHR34475">
    <property type="match status" value="1"/>
</dbReference>
<dbReference type="PANTHER" id="PTHR34475:SF1">
    <property type="entry name" value="CYTOSKELETON PROTEIN RODZ"/>
    <property type="match status" value="1"/>
</dbReference>
<dbReference type="GO" id="GO:0003677">
    <property type="term" value="F:DNA binding"/>
    <property type="evidence" value="ECO:0007669"/>
    <property type="project" value="InterPro"/>
</dbReference>
<evidence type="ECO:0000256" key="2">
    <source>
        <dbReference type="SAM" id="Phobius"/>
    </source>
</evidence>
<keyword evidence="2" id="KW-0812">Transmembrane</keyword>
<dbReference type="Pfam" id="PF13413">
    <property type="entry name" value="HTH_25"/>
    <property type="match status" value="1"/>
</dbReference>
<keyword evidence="2" id="KW-1133">Transmembrane helix</keyword>
<evidence type="ECO:0000313" key="4">
    <source>
        <dbReference type="EMBL" id="SLM15479.1"/>
    </source>
</evidence>
<dbReference type="Gene3D" id="1.10.260.40">
    <property type="entry name" value="lambda repressor-like DNA-binding domains"/>
    <property type="match status" value="1"/>
</dbReference>
<reference evidence="4" key="1">
    <citation type="submission" date="2017-02" db="EMBL/GenBank/DDBJ databases">
        <authorList>
            <person name="Regsiter A."/>
            <person name="William W."/>
        </authorList>
    </citation>
    <scope>NUCLEOTIDE SEQUENCE</scope>
    <source>
        <strain evidence="4">Bib</strain>
    </source>
</reference>
<evidence type="ECO:0000256" key="1">
    <source>
        <dbReference type="SAM" id="MobiDB-lite"/>
    </source>
</evidence>
<dbReference type="PROSITE" id="PS50943">
    <property type="entry name" value="HTH_CROC1"/>
    <property type="match status" value="1"/>
</dbReference>
<dbReference type="EMBL" id="FWDM01000037">
    <property type="protein sequence ID" value="SLM15479.1"/>
    <property type="molecule type" value="Genomic_DNA"/>
</dbReference>
<gene>
    <name evidence="4" type="ORF">SPIROBIBN47_50021</name>
</gene>
<feature type="region of interest" description="Disordered" evidence="1">
    <location>
        <begin position="76"/>
        <end position="201"/>
    </location>
</feature>
<dbReference type="InterPro" id="IPR001387">
    <property type="entry name" value="Cro/C1-type_HTH"/>
</dbReference>
<dbReference type="InterPro" id="IPR010982">
    <property type="entry name" value="Lambda_DNA-bd_dom_sf"/>
</dbReference>
<accession>A0A3P3XM80</accession>
<name>A0A3P3XM80_9SPIR</name>
<dbReference type="AlphaFoldDB" id="A0A3P3XM80"/>
<sequence length="488" mass="53085">MVMGKVGNIFRDTRLGKGLTLDQVADETNISKRFLQGIENDNFDGFPGEVYIIGFIRNYAEFLGLNPAETVARFKAAEPEPEPPSQDKSPEKPSSETPEAIEPIAKSPDTQTSAETKPARKEPEVPLLFTEESEEAEAKASTLSSEHAKSGKMPRTSKKQAVAKHPSEPEKAPPAAGPASVTESEAPLAKAQPSLTDSQKEKIALSHQPFFPARKNQKVHAAPIQLGHFLLYALAILIIIVGVVSMLPRLKLPSRASRTPADYRAEGLPFEQRLYPQDRVYLPLGNDFISVTLKSVKDKVVLDTPYGEFTLGLNEETVINPTADKDRLIVSIIDYAPNEPQNGALAHFDVKEALSQQETSSDITIPASAAAPAASKAEPAPIVLFKSASGPHPFYVNVSFVSPVMFRYEADRKEWVEKYYRKGESITVNASNSITFWTANAQAVKVSVFQSAGKSTELMMGGPGEISVQRLSWSNSQGGWALVAAPLD</sequence>
<dbReference type="CDD" id="cd00093">
    <property type="entry name" value="HTH_XRE"/>
    <property type="match status" value="1"/>
</dbReference>